<dbReference type="EMBL" id="BAABIC010000007">
    <property type="protein sequence ID" value="GAA4688333.1"/>
    <property type="molecule type" value="Genomic_DNA"/>
</dbReference>
<proteinExistence type="predicted"/>
<feature type="region of interest" description="Disordered" evidence="1">
    <location>
        <begin position="1"/>
        <end position="25"/>
    </location>
</feature>
<accession>A0ABP8WEV7</accession>
<reference evidence="3" key="1">
    <citation type="journal article" date="2019" name="Int. J. Syst. Evol. Microbiol.">
        <title>The Global Catalogue of Microorganisms (GCM) 10K type strain sequencing project: providing services to taxonomists for standard genome sequencing and annotation.</title>
        <authorList>
            <consortium name="The Broad Institute Genomics Platform"/>
            <consortium name="The Broad Institute Genome Sequencing Center for Infectious Disease"/>
            <person name="Wu L."/>
            <person name="Ma J."/>
        </authorList>
    </citation>
    <scope>NUCLEOTIDE SEQUENCE [LARGE SCALE GENOMIC DNA]</scope>
    <source>
        <strain evidence="3">JCM 18055</strain>
    </source>
</reference>
<dbReference type="Proteomes" id="UP001500325">
    <property type="component" value="Unassembled WGS sequence"/>
</dbReference>
<feature type="region of interest" description="Disordered" evidence="1">
    <location>
        <begin position="57"/>
        <end position="89"/>
    </location>
</feature>
<organism evidence="2 3">
    <name type="scientific">Pseudonocardia yuanmonensis</name>
    <dbReference type="NCBI Taxonomy" id="1095914"/>
    <lineage>
        <taxon>Bacteria</taxon>
        <taxon>Bacillati</taxon>
        <taxon>Actinomycetota</taxon>
        <taxon>Actinomycetes</taxon>
        <taxon>Pseudonocardiales</taxon>
        <taxon>Pseudonocardiaceae</taxon>
        <taxon>Pseudonocardia</taxon>
    </lineage>
</organism>
<evidence type="ECO:0000256" key="1">
    <source>
        <dbReference type="SAM" id="MobiDB-lite"/>
    </source>
</evidence>
<comment type="caution">
    <text evidence="2">The sequence shown here is derived from an EMBL/GenBank/DDBJ whole genome shotgun (WGS) entry which is preliminary data.</text>
</comment>
<protein>
    <submittedName>
        <fullName evidence="2">Uncharacterized protein</fullName>
    </submittedName>
</protein>
<keyword evidence="3" id="KW-1185">Reference proteome</keyword>
<gene>
    <name evidence="2" type="ORF">GCM10023215_25340</name>
</gene>
<evidence type="ECO:0000313" key="2">
    <source>
        <dbReference type="EMBL" id="GAA4688333.1"/>
    </source>
</evidence>
<feature type="compositionally biased region" description="Basic and acidic residues" evidence="1">
    <location>
        <begin position="80"/>
        <end position="89"/>
    </location>
</feature>
<name>A0ABP8WEV7_9PSEU</name>
<sequence length="89" mass="9578">MVLGFPEQRLGDLLGNDAASEDPREGVVHHPLETAFEAIDTAHSIFLSSARRVTGMSDRIRGRPASGDTRTGGAVTVRPRAPERRVTIA</sequence>
<evidence type="ECO:0000313" key="3">
    <source>
        <dbReference type="Proteomes" id="UP001500325"/>
    </source>
</evidence>